<keyword evidence="5 8" id="KW-1133">Transmembrane helix</keyword>
<comment type="subcellular location">
    <subcellularLocation>
        <location evidence="1 8">Membrane</location>
        <topology evidence="1 8">Multi-pass membrane protein</topology>
    </subcellularLocation>
</comment>
<name>A0A438IGU2_VITVI</name>
<sequence>MKMLQNLIPVKAAREACDEFPREERIWLGDEETTTTTTAATLETTSTWAVASVCFILIALSILIEHALHLLAKYFNKKRRRSLIHALNNVKSELMLLGFVSLLLTVCQKYIAKICIPRSVGETFLPCKTLTESDSEEETKCEEQGKMSLLSTQGVEELQYLIFVLAFFHSLYCVLTFGLGMAKMKKWESWEAETRTLEYQFTNDPRRFRLIHQTSFGKQHLRYWSEHRILRWPVCFIQQFYPSVSKVDYLTLRHGFIMAHFAEGSNYDFQKYIKRAFGKRLWSGGGRKKIILGHLILQFLGLEFLHAFCVLQCSSILQLFMATLYSIGGLIVHVLQMLLLVGTKLQGIITKMCLDSHDKALVVRGTLLVRPSDHFFWFGKPELLLHLMHFILFQNSFQLAFFTWTWYKFGFRSCFHDTTEDIVIRLVMGVLVQLLCGYVTLPLYALVTQMGTSMRTIVFTEGVVEGLNRWRRKAKKNIARRNNHSARPSLDASLDNSPSFNTLDTSFSVDLDQPSSDAGYLTVEISDEETVATKQPEPRQKLGCFEGFDLRKHHNI</sequence>
<feature type="transmembrane region" description="Helical" evidence="9">
    <location>
        <begin position="290"/>
        <end position="317"/>
    </location>
</feature>
<dbReference type="GO" id="GO:0006952">
    <property type="term" value="P:defense response"/>
    <property type="evidence" value="ECO:0007669"/>
    <property type="project" value="UniProtKB-KW"/>
</dbReference>
<keyword evidence="8" id="KW-0112">Calmodulin-binding</keyword>
<comment type="similarity">
    <text evidence="2 8">Belongs to the MLO family.</text>
</comment>
<evidence type="ECO:0000256" key="8">
    <source>
        <dbReference type="RuleBase" id="RU280816"/>
    </source>
</evidence>
<dbReference type="InterPro" id="IPR004326">
    <property type="entry name" value="Mlo"/>
</dbReference>
<dbReference type="PANTHER" id="PTHR31942">
    <property type="entry name" value="MLO-LIKE PROTEIN 1"/>
    <property type="match status" value="1"/>
</dbReference>
<dbReference type="EMBL" id="QGNW01000111">
    <property type="protein sequence ID" value="RVW95887.1"/>
    <property type="molecule type" value="Genomic_DNA"/>
</dbReference>
<dbReference type="Pfam" id="PF03094">
    <property type="entry name" value="Mlo"/>
    <property type="match status" value="1"/>
</dbReference>
<feature type="transmembrane region" description="Helical" evidence="9">
    <location>
        <begin position="93"/>
        <end position="111"/>
    </location>
</feature>
<keyword evidence="4 8" id="KW-0611">Plant defense</keyword>
<dbReference type="GO" id="GO:0005516">
    <property type="term" value="F:calmodulin binding"/>
    <property type="evidence" value="ECO:0007669"/>
    <property type="project" value="UniProtKB-KW"/>
</dbReference>
<proteinExistence type="inferred from homology"/>
<dbReference type="PANTHER" id="PTHR31942:SF72">
    <property type="entry name" value="MLO-LIKE PROTEIN"/>
    <property type="match status" value="1"/>
</dbReference>
<evidence type="ECO:0000256" key="2">
    <source>
        <dbReference type="ARBA" id="ARBA00006574"/>
    </source>
</evidence>
<keyword evidence="3 8" id="KW-0812">Transmembrane</keyword>
<accession>A0A438IGU2</accession>
<evidence type="ECO:0000256" key="5">
    <source>
        <dbReference type="ARBA" id="ARBA00022989"/>
    </source>
</evidence>
<dbReference type="Proteomes" id="UP000288805">
    <property type="component" value="Unassembled WGS sequence"/>
</dbReference>
<organism evidence="10 11">
    <name type="scientific">Vitis vinifera</name>
    <name type="common">Grape</name>
    <dbReference type="NCBI Taxonomy" id="29760"/>
    <lineage>
        <taxon>Eukaryota</taxon>
        <taxon>Viridiplantae</taxon>
        <taxon>Streptophyta</taxon>
        <taxon>Embryophyta</taxon>
        <taxon>Tracheophyta</taxon>
        <taxon>Spermatophyta</taxon>
        <taxon>Magnoliopsida</taxon>
        <taxon>eudicotyledons</taxon>
        <taxon>Gunneridae</taxon>
        <taxon>Pentapetalae</taxon>
        <taxon>rosids</taxon>
        <taxon>Vitales</taxon>
        <taxon>Vitaceae</taxon>
        <taxon>Viteae</taxon>
        <taxon>Vitis</taxon>
    </lineage>
</organism>
<evidence type="ECO:0000256" key="3">
    <source>
        <dbReference type="ARBA" id="ARBA00022692"/>
    </source>
</evidence>
<feature type="transmembrane region" description="Helical" evidence="9">
    <location>
        <begin position="323"/>
        <end position="342"/>
    </location>
</feature>
<comment type="function">
    <text evidence="8">May be involved in modulation of pathogen defense and leaf cell death.</text>
</comment>
<reference evidence="10 11" key="1">
    <citation type="journal article" date="2018" name="PLoS Genet.">
        <title>Population sequencing reveals clonal diversity and ancestral inbreeding in the grapevine cultivar Chardonnay.</title>
        <authorList>
            <person name="Roach M.J."/>
            <person name="Johnson D.L."/>
            <person name="Bohlmann J."/>
            <person name="van Vuuren H.J."/>
            <person name="Jones S.J."/>
            <person name="Pretorius I.S."/>
            <person name="Schmidt S.A."/>
            <person name="Borneman A.R."/>
        </authorList>
    </citation>
    <scope>NUCLEOTIDE SEQUENCE [LARGE SCALE GENOMIC DNA]</scope>
    <source>
        <strain evidence="11">cv. Chardonnay</strain>
        <tissue evidence="10">Leaf</tissue>
    </source>
</reference>
<dbReference type="AlphaFoldDB" id="A0A438IGU2"/>
<feature type="transmembrane region" description="Helical" evidence="9">
    <location>
        <begin position="48"/>
        <end position="72"/>
    </location>
</feature>
<keyword evidence="6 8" id="KW-0472">Membrane</keyword>
<feature type="transmembrane region" description="Helical" evidence="9">
    <location>
        <begin position="422"/>
        <end position="447"/>
    </location>
</feature>
<protein>
    <recommendedName>
        <fullName evidence="8">MLO-like protein</fullName>
    </recommendedName>
</protein>
<evidence type="ECO:0000256" key="9">
    <source>
        <dbReference type="SAM" id="Phobius"/>
    </source>
</evidence>
<dbReference type="GO" id="GO:0016020">
    <property type="term" value="C:membrane"/>
    <property type="evidence" value="ECO:0007669"/>
    <property type="project" value="UniProtKB-SubCell"/>
</dbReference>
<evidence type="ECO:0000313" key="10">
    <source>
        <dbReference type="EMBL" id="RVW95887.1"/>
    </source>
</evidence>
<feature type="transmembrane region" description="Helical" evidence="9">
    <location>
        <begin position="158"/>
        <end position="179"/>
    </location>
</feature>
<comment type="caution">
    <text evidence="10">The sequence shown here is derived from an EMBL/GenBank/DDBJ whole genome shotgun (WGS) entry which is preliminary data.</text>
</comment>
<feature type="transmembrane region" description="Helical" evidence="9">
    <location>
        <begin position="383"/>
        <end position="407"/>
    </location>
</feature>
<evidence type="ECO:0000256" key="7">
    <source>
        <dbReference type="ARBA" id="ARBA00023265"/>
    </source>
</evidence>
<evidence type="ECO:0000313" key="11">
    <source>
        <dbReference type="Proteomes" id="UP000288805"/>
    </source>
</evidence>
<comment type="domain">
    <text evidence="8">The C-terminus contains a calmodulin-binding domain, which binds calmodulin in a calcium-dependent fashion.</text>
</comment>
<evidence type="ECO:0000256" key="1">
    <source>
        <dbReference type="ARBA" id="ARBA00004141"/>
    </source>
</evidence>
<evidence type="ECO:0000256" key="6">
    <source>
        <dbReference type="ARBA" id="ARBA00023136"/>
    </source>
</evidence>
<gene>
    <name evidence="10" type="primary">MLO6_2</name>
    <name evidence="8" type="synonym">MLO</name>
    <name evidence="10" type="ORF">CK203_025732</name>
</gene>
<evidence type="ECO:0000256" key="4">
    <source>
        <dbReference type="ARBA" id="ARBA00022821"/>
    </source>
</evidence>
<keyword evidence="7 8" id="KW-0568">Pathogenesis-related protein</keyword>